<evidence type="ECO:0000313" key="2">
    <source>
        <dbReference type="Proteomes" id="UP000664859"/>
    </source>
</evidence>
<accession>A0A835ZJB6</accession>
<dbReference type="GO" id="GO:0020037">
    <property type="term" value="F:heme binding"/>
    <property type="evidence" value="ECO:0007669"/>
    <property type="project" value="InterPro"/>
</dbReference>
<dbReference type="AlphaFoldDB" id="A0A835ZJB6"/>
<gene>
    <name evidence="1" type="ORF">JKP88DRAFT_174053</name>
</gene>
<keyword evidence="2" id="KW-1185">Reference proteome</keyword>
<organism evidence="1 2">
    <name type="scientific">Tribonema minus</name>
    <dbReference type="NCBI Taxonomy" id="303371"/>
    <lineage>
        <taxon>Eukaryota</taxon>
        <taxon>Sar</taxon>
        <taxon>Stramenopiles</taxon>
        <taxon>Ochrophyta</taxon>
        <taxon>PX clade</taxon>
        <taxon>Xanthophyceae</taxon>
        <taxon>Tribonematales</taxon>
        <taxon>Tribonemataceae</taxon>
        <taxon>Tribonema</taxon>
    </lineage>
</organism>
<dbReference type="OrthoDB" id="75711at2759"/>
<sequence length="251" mass="27357">MERAGRESVIGAAVRKTAELLRNGSTSTSPDGGNAPRLHFMGEEVDETGKTSLEKATVTLIIKRSHERFLPPGYNKCAVVKKLHLQAVHDSWAAFLAGASPTFRAHVEEDDSGRVMSPVTFFYDLFWARLFTVAPRLRALFGDNMVRQSRCLIRMTCEIAGLLEALAAGRGTAGLEAVAHANIEIGLRAEHYEPLAAVLRHALEFCLGEPAWTPLVAESWMRAIAVFVNASVSVTVAALEDGARQETEAEQ</sequence>
<dbReference type="InterPro" id="IPR012292">
    <property type="entry name" value="Globin/Proto"/>
</dbReference>
<comment type="caution">
    <text evidence="1">The sequence shown here is derived from an EMBL/GenBank/DDBJ whole genome shotgun (WGS) entry which is preliminary data.</text>
</comment>
<evidence type="ECO:0000313" key="1">
    <source>
        <dbReference type="EMBL" id="KAG5191809.1"/>
    </source>
</evidence>
<evidence type="ECO:0008006" key="3">
    <source>
        <dbReference type="Google" id="ProtNLM"/>
    </source>
</evidence>
<reference evidence="1" key="1">
    <citation type="submission" date="2021-02" db="EMBL/GenBank/DDBJ databases">
        <title>First Annotated Genome of the Yellow-green Alga Tribonema minus.</title>
        <authorList>
            <person name="Mahan K.M."/>
        </authorList>
    </citation>
    <scope>NUCLEOTIDE SEQUENCE</scope>
    <source>
        <strain evidence="1">UTEX B ZZ1240</strain>
    </source>
</reference>
<protein>
    <recommendedName>
        <fullName evidence="3">Globin family profile domain-containing protein</fullName>
    </recommendedName>
</protein>
<dbReference type="GO" id="GO:0019825">
    <property type="term" value="F:oxygen binding"/>
    <property type="evidence" value="ECO:0007669"/>
    <property type="project" value="InterPro"/>
</dbReference>
<feature type="non-terminal residue" evidence="1">
    <location>
        <position position="251"/>
    </location>
</feature>
<proteinExistence type="predicted"/>
<dbReference type="InterPro" id="IPR009050">
    <property type="entry name" value="Globin-like_sf"/>
</dbReference>
<dbReference type="EMBL" id="JAFCMP010000014">
    <property type="protein sequence ID" value="KAG5191809.1"/>
    <property type="molecule type" value="Genomic_DNA"/>
</dbReference>
<name>A0A835ZJB6_9STRA</name>
<dbReference type="SUPFAM" id="SSF46458">
    <property type="entry name" value="Globin-like"/>
    <property type="match status" value="1"/>
</dbReference>
<dbReference type="Proteomes" id="UP000664859">
    <property type="component" value="Unassembled WGS sequence"/>
</dbReference>
<dbReference type="Gene3D" id="1.10.490.10">
    <property type="entry name" value="Globins"/>
    <property type="match status" value="1"/>
</dbReference>